<name>A0A843VRS1_COLES</name>
<feature type="region of interest" description="Disordered" evidence="1">
    <location>
        <begin position="1"/>
        <end position="24"/>
    </location>
</feature>
<protein>
    <submittedName>
        <fullName evidence="2">Uncharacterized protein</fullName>
    </submittedName>
</protein>
<gene>
    <name evidence="2" type="ORF">Taro_034572</name>
</gene>
<accession>A0A843VRS1</accession>
<keyword evidence="3" id="KW-1185">Reference proteome</keyword>
<proteinExistence type="predicted"/>
<comment type="caution">
    <text evidence="2">The sequence shown here is derived from an EMBL/GenBank/DDBJ whole genome shotgun (WGS) entry which is preliminary data.</text>
</comment>
<evidence type="ECO:0000256" key="1">
    <source>
        <dbReference type="SAM" id="MobiDB-lite"/>
    </source>
</evidence>
<evidence type="ECO:0000313" key="3">
    <source>
        <dbReference type="Proteomes" id="UP000652761"/>
    </source>
</evidence>
<reference evidence="2" key="1">
    <citation type="submission" date="2017-07" db="EMBL/GenBank/DDBJ databases">
        <title>Taro Niue Genome Assembly and Annotation.</title>
        <authorList>
            <person name="Atibalentja N."/>
            <person name="Keating K."/>
            <person name="Fields C.J."/>
        </authorList>
    </citation>
    <scope>NUCLEOTIDE SEQUENCE</scope>
    <source>
        <strain evidence="2">Niue_2</strain>
        <tissue evidence="2">Leaf</tissue>
    </source>
</reference>
<organism evidence="2 3">
    <name type="scientific">Colocasia esculenta</name>
    <name type="common">Wild taro</name>
    <name type="synonym">Arum esculentum</name>
    <dbReference type="NCBI Taxonomy" id="4460"/>
    <lineage>
        <taxon>Eukaryota</taxon>
        <taxon>Viridiplantae</taxon>
        <taxon>Streptophyta</taxon>
        <taxon>Embryophyta</taxon>
        <taxon>Tracheophyta</taxon>
        <taxon>Spermatophyta</taxon>
        <taxon>Magnoliopsida</taxon>
        <taxon>Liliopsida</taxon>
        <taxon>Araceae</taxon>
        <taxon>Aroideae</taxon>
        <taxon>Colocasieae</taxon>
        <taxon>Colocasia</taxon>
    </lineage>
</organism>
<dbReference type="Proteomes" id="UP000652761">
    <property type="component" value="Unassembled WGS sequence"/>
</dbReference>
<dbReference type="AlphaFoldDB" id="A0A843VRS1"/>
<sequence length="114" mass="12354">MATEESQNAEGARRPRTASFNRTRTTIMEAPLVVRQFVDRDRKLPAISATKSVNGNLGRSLKRDFYPLTVNHTDGATIKGGGVSHNGGTTLGGERSRSARLFLEVTRLGPSSLL</sequence>
<dbReference type="EMBL" id="NMUH01002737">
    <property type="protein sequence ID" value="MQM01813.1"/>
    <property type="molecule type" value="Genomic_DNA"/>
</dbReference>
<evidence type="ECO:0000313" key="2">
    <source>
        <dbReference type="EMBL" id="MQM01813.1"/>
    </source>
</evidence>